<organism evidence="1 2">
    <name type="scientific">Cricetulus griseus</name>
    <name type="common">Chinese hamster</name>
    <name type="synonym">Cricetulus barabensis griseus</name>
    <dbReference type="NCBI Taxonomy" id="10029"/>
    <lineage>
        <taxon>Eukaryota</taxon>
        <taxon>Metazoa</taxon>
        <taxon>Chordata</taxon>
        <taxon>Craniata</taxon>
        <taxon>Vertebrata</taxon>
        <taxon>Euteleostomi</taxon>
        <taxon>Mammalia</taxon>
        <taxon>Eutheria</taxon>
        <taxon>Euarchontoglires</taxon>
        <taxon>Glires</taxon>
        <taxon>Rodentia</taxon>
        <taxon>Myomorpha</taxon>
        <taxon>Muroidea</taxon>
        <taxon>Cricetidae</taxon>
        <taxon>Cricetinae</taxon>
        <taxon>Cricetulus</taxon>
    </lineage>
</organism>
<accession>G3I5A3</accession>
<sequence>MPTHRKWWLEDQKLTVIVRYETVSVNRIQFLGIFTFSAQDKATLTLAGRKQN</sequence>
<dbReference type="AlphaFoldDB" id="G3I5A3"/>
<name>G3I5A3_CRIGR</name>
<dbReference type="EMBL" id="JH001289">
    <property type="protein sequence ID" value="EGW01326.1"/>
    <property type="molecule type" value="Genomic_DNA"/>
</dbReference>
<evidence type="ECO:0000313" key="2">
    <source>
        <dbReference type="Proteomes" id="UP000001075"/>
    </source>
</evidence>
<gene>
    <name evidence="1" type="ORF">I79_018646</name>
</gene>
<evidence type="ECO:0000313" key="1">
    <source>
        <dbReference type="EMBL" id="EGW01326.1"/>
    </source>
</evidence>
<dbReference type="Proteomes" id="UP000001075">
    <property type="component" value="Unassembled WGS sequence"/>
</dbReference>
<reference evidence="2" key="1">
    <citation type="journal article" date="2011" name="Nat. Biotechnol.">
        <title>The genomic sequence of the Chinese hamster ovary (CHO)-K1 cell line.</title>
        <authorList>
            <person name="Xu X."/>
            <person name="Nagarajan H."/>
            <person name="Lewis N.E."/>
            <person name="Pan S."/>
            <person name="Cai Z."/>
            <person name="Liu X."/>
            <person name="Chen W."/>
            <person name="Xie M."/>
            <person name="Wang W."/>
            <person name="Hammond S."/>
            <person name="Andersen M.R."/>
            <person name="Neff N."/>
            <person name="Passarelli B."/>
            <person name="Koh W."/>
            <person name="Fan H.C."/>
            <person name="Wang J."/>
            <person name="Gui Y."/>
            <person name="Lee K.H."/>
            <person name="Betenbaugh M.J."/>
            <person name="Quake S.R."/>
            <person name="Famili I."/>
            <person name="Palsson B.O."/>
            <person name="Wang J."/>
        </authorList>
    </citation>
    <scope>NUCLEOTIDE SEQUENCE [LARGE SCALE GENOMIC DNA]</scope>
    <source>
        <strain evidence="2">CHO K1 cell line</strain>
    </source>
</reference>
<dbReference type="InParanoid" id="G3I5A3"/>
<protein>
    <submittedName>
        <fullName evidence="1">Uncharacterized protein</fullName>
    </submittedName>
</protein>
<proteinExistence type="predicted"/>